<feature type="transmembrane region" description="Helical" evidence="2">
    <location>
        <begin position="246"/>
        <end position="266"/>
    </location>
</feature>
<keyword evidence="2" id="KW-0812">Transmembrane</keyword>
<keyword evidence="4" id="KW-1185">Reference proteome</keyword>
<dbReference type="OrthoDB" id="9803163at2"/>
<evidence type="ECO:0000313" key="4">
    <source>
        <dbReference type="Proteomes" id="UP000253790"/>
    </source>
</evidence>
<keyword evidence="2" id="KW-0472">Membrane</keyword>
<keyword evidence="2" id="KW-1133">Transmembrane helix</keyword>
<feature type="transmembrane region" description="Helical" evidence="2">
    <location>
        <begin position="58"/>
        <end position="79"/>
    </location>
</feature>
<dbReference type="EMBL" id="CP031229">
    <property type="protein sequence ID" value="AXH96441.1"/>
    <property type="molecule type" value="Genomic_DNA"/>
</dbReference>
<reference evidence="3 4" key="1">
    <citation type="submission" date="2018-07" db="EMBL/GenBank/DDBJ databases">
        <title>Complete genome sequencing of Ornithinimicrobium sp. AMA3305.</title>
        <authorList>
            <person name="Bae J.-W."/>
        </authorList>
    </citation>
    <scope>NUCLEOTIDE SEQUENCE [LARGE SCALE GENOMIC DNA]</scope>
    <source>
        <strain evidence="3 4">AMA3305</strain>
    </source>
</reference>
<protein>
    <submittedName>
        <fullName evidence="3">Uncharacterized protein</fullName>
    </submittedName>
</protein>
<organism evidence="3 4">
    <name type="scientific">Ornithinimicrobium avium</name>
    <dbReference type="NCBI Taxonomy" id="2283195"/>
    <lineage>
        <taxon>Bacteria</taxon>
        <taxon>Bacillati</taxon>
        <taxon>Actinomycetota</taxon>
        <taxon>Actinomycetes</taxon>
        <taxon>Micrococcales</taxon>
        <taxon>Ornithinimicrobiaceae</taxon>
        <taxon>Ornithinimicrobium</taxon>
    </lineage>
</organism>
<feature type="transmembrane region" description="Helical" evidence="2">
    <location>
        <begin position="86"/>
        <end position="104"/>
    </location>
</feature>
<dbReference type="KEGG" id="orn:DV701_10200"/>
<evidence type="ECO:0000256" key="2">
    <source>
        <dbReference type="SAM" id="Phobius"/>
    </source>
</evidence>
<sequence>MVDLEQRRQIMRTTYDYLRWLLVLLPALLFVVTVATSVQQGRLEPSISAYYGGPVRDVFVGCLVAIAALLVAYQGVGLLEDYTLNGAGFYAVFVAFVPSSFAGMMDELARGPGPDGLGVADHVWFLRITLTSVLVLCALLFAREIRVGNLPRLFRSDTGRRLADLVNRAFVVLTLGVLVAYLALVMRQLWLVPAADVRLPGLVLGPLRASVHDLAAIFMMCSLAVAVLTNTWPFYRFSHLRSAGRLAYLVIFVLMVAGPLVAWGLARVFAPGHVVILLEWWEIALFSVFWALETRRIMRVRSDSIVRVPDQGPLREPLRDPASTGDDRARA</sequence>
<feature type="transmembrane region" description="Helical" evidence="2">
    <location>
        <begin position="272"/>
        <end position="292"/>
    </location>
</feature>
<dbReference type="RefSeq" id="WP_114928206.1">
    <property type="nucleotide sequence ID" value="NZ_CP031229.1"/>
</dbReference>
<evidence type="ECO:0000313" key="3">
    <source>
        <dbReference type="EMBL" id="AXH96441.1"/>
    </source>
</evidence>
<dbReference type="Proteomes" id="UP000253790">
    <property type="component" value="Chromosome"/>
</dbReference>
<feature type="transmembrane region" description="Helical" evidence="2">
    <location>
        <begin position="214"/>
        <end position="234"/>
    </location>
</feature>
<feature type="transmembrane region" description="Helical" evidence="2">
    <location>
        <begin position="124"/>
        <end position="142"/>
    </location>
</feature>
<dbReference type="AlphaFoldDB" id="A0A345NN33"/>
<name>A0A345NN33_9MICO</name>
<gene>
    <name evidence="3" type="ORF">DV701_10200</name>
</gene>
<accession>A0A345NN33</accession>
<feature type="transmembrane region" description="Helical" evidence="2">
    <location>
        <begin position="162"/>
        <end position="184"/>
    </location>
</feature>
<feature type="region of interest" description="Disordered" evidence="1">
    <location>
        <begin position="311"/>
        <end position="331"/>
    </location>
</feature>
<feature type="transmembrane region" description="Helical" evidence="2">
    <location>
        <begin position="20"/>
        <end position="38"/>
    </location>
</feature>
<evidence type="ECO:0000256" key="1">
    <source>
        <dbReference type="SAM" id="MobiDB-lite"/>
    </source>
</evidence>
<proteinExistence type="predicted"/>